<dbReference type="EMBL" id="VDFW01000033">
    <property type="protein sequence ID" value="TNC21553.1"/>
    <property type="molecule type" value="Genomic_DNA"/>
</dbReference>
<protein>
    <submittedName>
        <fullName evidence="1">Enoyl-CoA hydratase/isomerase family protein</fullName>
    </submittedName>
</protein>
<dbReference type="SUPFAM" id="SSF52096">
    <property type="entry name" value="ClpP/crotonase"/>
    <property type="match status" value="1"/>
</dbReference>
<gene>
    <name evidence="1" type="ORF">FG385_27970</name>
</gene>
<proteinExistence type="predicted"/>
<organism evidence="1 2">
    <name type="scientific">Amycolatopsis alkalitolerans</name>
    <dbReference type="NCBI Taxonomy" id="2547244"/>
    <lineage>
        <taxon>Bacteria</taxon>
        <taxon>Bacillati</taxon>
        <taxon>Actinomycetota</taxon>
        <taxon>Actinomycetes</taxon>
        <taxon>Pseudonocardiales</taxon>
        <taxon>Pseudonocardiaceae</taxon>
        <taxon>Amycolatopsis</taxon>
    </lineage>
</organism>
<dbReference type="CDD" id="cd06558">
    <property type="entry name" value="crotonase-like"/>
    <property type="match status" value="1"/>
</dbReference>
<dbReference type="Gene3D" id="3.90.226.10">
    <property type="entry name" value="2-enoyl-CoA Hydratase, Chain A, domain 1"/>
    <property type="match status" value="1"/>
</dbReference>
<evidence type="ECO:0000313" key="1">
    <source>
        <dbReference type="EMBL" id="TNC21553.1"/>
    </source>
</evidence>
<sequence>MLDLEYKPGAILIRIRAGARDALTAELLDSLAAAVAYVGPGRPIVLTGAGGVFAPDVSPVPGPVRAAPLHRLPQVLAALRAHPLPVVAALNGDAVGAGYELARAADARIMSGGIIRPSSESAVRYCPAAAVAAGLVDRCCAPAELIDVALRQVGRSRLIGDDGHHAGRVVVGVVAVRDPLAGVVRDEVGHDRLSG</sequence>
<comment type="caution">
    <text evidence="1">The sequence shown here is derived from an EMBL/GenBank/DDBJ whole genome shotgun (WGS) entry which is preliminary data.</text>
</comment>
<dbReference type="InterPro" id="IPR001753">
    <property type="entry name" value="Enoyl-CoA_hydra/iso"/>
</dbReference>
<reference evidence="1 2" key="1">
    <citation type="submission" date="2019-06" db="EMBL/GenBank/DDBJ databases">
        <title>Amycolatopsis alkalitolerans sp. nov., isolated from Gastrodia elata Blume.</title>
        <authorList>
            <person name="Narsing Rao M.P."/>
            <person name="Li W.J."/>
        </authorList>
    </citation>
    <scope>NUCLEOTIDE SEQUENCE [LARGE SCALE GENOMIC DNA]</scope>
    <source>
        <strain evidence="1 2">SYSUP0005</strain>
    </source>
</reference>
<dbReference type="Pfam" id="PF00378">
    <property type="entry name" value="ECH_1"/>
    <property type="match status" value="1"/>
</dbReference>
<dbReference type="OrthoDB" id="3632666at2"/>
<keyword evidence="1" id="KW-0413">Isomerase</keyword>
<dbReference type="Proteomes" id="UP000305546">
    <property type="component" value="Unassembled WGS sequence"/>
</dbReference>
<name>A0A5C4LV75_9PSEU</name>
<dbReference type="AlphaFoldDB" id="A0A5C4LV75"/>
<dbReference type="GO" id="GO:0016853">
    <property type="term" value="F:isomerase activity"/>
    <property type="evidence" value="ECO:0007669"/>
    <property type="project" value="UniProtKB-KW"/>
</dbReference>
<keyword evidence="2" id="KW-1185">Reference proteome</keyword>
<accession>A0A5C4LV75</accession>
<dbReference type="InterPro" id="IPR029045">
    <property type="entry name" value="ClpP/crotonase-like_dom_sf"/>
</dbReference>
<evidence type="ECO:0000313" key="2">
    <source>
        <dbReference type="Proteomes" id="UP000305546"/>
    </source>
</evidence>